<dbReference type="PANTHER" id="PTHR17630:SF55">
    <property type="entry name" value="DIENELACTONE HYDROLASE FAMILY PROTEIN (AFU_ORTHOLOGUE AFUA_1G01900)"/>
    <property type="match status" value="1"/>
</dbReference>
<protein>
    <submittedName>
        <fullName evidence="2">Esterase/lipase</fullName>
    </submittedName>
</protein>
<dbReference type="Gene3D" id="3.40.50.1820">
    <property type="entry name" value="alpha/beta hydrolase"/>
    <property type="match status" value="1"/>
</dbReference>
<dbReference type="AlphaFoldDB" id="A0AA38RKF2"/>
<reference evidence="2" key="1">
    <citation type="submission" date="2022-07" db="EMBL/GenBank/DDBJ databases">
        <title>Fungi with potential for degradation of polypropylene.</title>
        <authorList>
            <person name="Gostincar C."/>
        </authorList>
    </citation>
    <scope>NUCLEOTIDE SEQUENCE</scope>
    <source>
        <strain evidence="2">EXF-13308</strain>
    </source>
</reference>
<dbReference type="InterPro" id="IPR002925">
    <property type="entry name" value="Dienelactn_hydro"/>
</dbReference>
<dbReference type="PANTHER" id="PTHR17630">
    <property type="entry name" value="DIENELACTONE HYDROLASE"/>
    <property type="match status" value="1"/>
</dbReference>
<name>A0AA38RKF2_9PEZI</name>
<dbReference type="InterPro" id="IPR029058">
    <property type="entry name" value="AB_hydrolase_fold"/>
</dbReference>
<dbReference type="GO" id="GO:0016787">
    <property type="term" value="F:hydrolase activity"/>
    <property type="evidence" value="ECO:0007669"/>
    <property type="project" value="InterPro"/>
</dbReference>
<proteinExistence type="predicted"/>
<comment type="caution">
    <text evidence="2">The sequence shown here is derived from an EMBL/GenBank/DDBJ whole genome shotgun (WGS) entry which is preliminary data.</text>
</comment>
<dbReference type="Proteomes" id="UP001174694">
    <property type="component" value="Unassembled WGS sequence"/>
</dbReference>
<keyword evidence="3" id="KW-1185">Reference proteome</keyword>
<dbReference type="Pfam" id="PF01738">
    <property type="entry name" value="DLH"/>
    <property type="match status" value="1"/>
</dbReference>
<feature type="domain" description="Dienelactone hydrolase" evidence="1">
    <location>
        <begin position="34"/>
        <end position="241"/>
    </location>
</feature>
<organism evidence="2 3">
    <name type="scientific">Pleurostoma richardsiae</name>
    <dbReference type="NCBI Taxonomy" id="41990"/>
    <lineage>
        <taxon>Eukaryota</taxon>
        <taxon>Fungi</taxon>
        <taxon>Dikarya</taxon>
        <taxon>Ascomycota</taxon>
        <taxon>Pezizomycotina</taxon>
        <taxon>Sordariomycetes</taxon>
        <taxon>Sordariomycetidae</taxon>
        <taxon>Calosphaeriales</taxon>
        <taxon>Pleurostomataceae</taxon>
        <taxon>Pleurostoma</taxon>
    </lineage>
</organism>
<gene>
    <name evidence="2" type="ORF">NKR23_g4088</name>
</gene>
<dbReference type="SUPFAM" id="SSF53474">
    <property type="entry name" value="alpha/beta-Hydrolases"/>
    <property type="match status" value="1"/>
</dbReference>
<accession>A0AA38RKF2</accession>
<sequence>MGDCCIRGIQWDTVPTGRNAKLAGHDCYVTGDNQDVGIMIIHDLFGWTFPNTRILADHYAAEVNATVYIPDFFGGEVVSAEVVMDQNRWGEFDLPGFIARNSKDTRWPEILECAKALRAWHARTGAIGFCYGAWGVIRLGAKGTQLVDCISAAHPTLLEKEEIEKIGVPVQIMAPEFDPQFTAELKAFSNRVIPGLGVAYDYQYFPGLEHGFAVRGNPRDPAEMKGMERAKNSAVLWFRQWLRHSE</sequence>
<evidence type="ECO:0000313" key="2">
    <source>
        <dbReference type="EMBL" id="KAJ9149931.1"/>
    </source>
</evidence>
<evidence type="ECO:0000259" key="1">
    <source>
        <dbReference type="Pfam" id="PF01738"/>
    </source>
</evidence>
<evidence type="ECO:0000313" key="3">
    <source>
        <dbReference type="Proteomes" id="UP001174694"/>
    </source>
</evidence>
<dbReference type="EMBL" id="JANBVO010000009">
    <property type="protein sequence ID" value="KAJ9149931.1"/>
    <property type="molecule type" value="Genomic_DNA"/>
</dbReference>